<dbReference type="Proteomes" id="UP001144280">
    <property type="component" value="Unassembled WGS sequence"/>
</dbReference>
<comment type="caution">
    <text evidence="2">The sequence shown here is derived from an EMBL/GenBank/DDBJ whole genome shotgun (WGS) entry which is preliminary data.</text>
</comment>
<dbReference type="SUPFAM" id="SSF48498">
    <property type="entry name" value="Tetracyclin repressor-like, C-terminal domain"/>
    <property type="match status" value="1"/>
</dbReference>
<evidence type="ECO:0000313" key="3">
    <source>
        <dbReference type="Proteomes" id="UP001144280"/>
    </source>
</evidence>
<name>A0ABQ5R1U1_9ACTN</name>
<organism evidence="2 3">
    <name type="scientific">Phytohabitans aurantiacus</name>
    <dbReference type="NCBI Taxonomy" id="3016789"/>
    <lineage>
        <taxon>Bacteria</taxon>
        <taxon>Bacillati</taxon>
        <taxon>Actinomycetota</taxon>
        <taxon>Actinomycetes</taxon>
        <taxon>Micromonosporales</taxon>
        <taxon>Micromonosporaceae</taxon>
    </lineage>
</organism>
<accession>A0ABQ5R1U1</accession>
<reference evidence="2" key="1">
    <citation type="submission" date="2022-12" db="EMBL/GenBank/DDBJ databases">
        <title>New Phytohabitans aurantiacus sp. RD004123 nov., an actinomycete isolated from soil.</title>
        <authorList>
            <person name="Triningsih D.W."/>
            <person name="Harunari E."/>
            <person name="Igarashi Y."/>
        </authorList>
    </citation>
    <scope>NUCLEOTIDE SEQUENCE</scope>
    <source>
        <strain evidence="2">RD004123</strain>
    </source>
</reference>
<dbReference type="InterPro" id="IPR036271">
    <property type="entry name" value="Tet_transcr_reg_TetR-rel_C_sf"/>
</dbReference>
<evidence type="ECO:0000313" key="2">
    <source>
        <dbReference type="EMBL" id="GLI00764.1"/>
    </source>
</evidence>
<dbReference type="Pfam" id="PF17926">
    <property type="entry name" value="TetR_C_21"/>
    <property type="match status" value="1"/>
</dbReference>
<gene>
    <name evidence="2" type="ORF">Pa4123_60400</name>
</gene>
<feature type="domain" description="HTH-type transcriptional repressor Sco4008 C-terminal" evidence="1">
    <location>
        <begin position="31"/>
        <end position="102"/>
    </location>
</feature>
<dbReference type="Gene3D" id="1.10.357.10">
    <property type="entry name" value="Tetracycline Repressor, domain 2"/>
    <property type="match status" value="1"/>
</dbReference>
<proteinExistence type="predicted"/>
<sequence length="133" mass="14303">MARRGSMQAADQVAANIWPARRRELSMAAKPRNPDGVRLLAWNGLEYTGSEAPPSSGMFAETIDELRKRQEAGDLPADLDPACLVVMLMAMAMAPTTLPQIIEGTCGADPRSPEFLDRFAGQVAVLARHLGLG</sequence>
<keyword evidence="3" id="KW-1185">Reference proteome</keyword>
<evidence type="ECO:0000259" key="1">
    <source>
        <dbReference type="Pfam" id="PF17926"/>
    </source>
</evidence>
<dbReference type="EMBL" id="BSDI01000036">
    <property type="protein sequence ID" value="GLI00764.1"/>
    <property type="molecule type" value="Genomic_DNA"/>
</dbReference>
<dbReference type="InterPro" id="IPR041467">
    <property type="entry name" value="Sco4008_C"/>
</dbReference>
<protein>
    <recommendedName>
        <fullName evidence="1">HTH-type transcriptional repressor Sco4008 C-terminal domain-containing protein</fullName>
    </recommendedName>
</protein>